<keyword evidence="2" id="KW-0812">Transmembrane</keyword>
<comment type="caution">
    <text evidence="7">The sequence shown here is derived from an EMBL/GenBank/DDBJ whole genome shotgun (WGS) entry which is preliminary data.</text>
</comment>
<dbReference type="Pfam" id="PF20684">
    <property type="entry name" value="Fung_rhodopsin"/>
    <property type="match status" value="1"/>
</dbReference>
<evidence type="ECO:0000313" key="7">
    <source>
        <dbReference type="EMBL" id="KAH1909280.1"/>
    </source>
</evidence>
<dbReference type="InterPro" id="IPR049326">
    <property type="entry name" value="Rhodopsin_dom_fungi"/>
</dbReference>
<evidence type="ECO:0000256" key="2">
    <source>
        <dbReference type="ARBA" id="ARBA00022692"/>
    </source>
</evidence>
<keyword evidence="3" id="KW-1133">Transmembrane helix</keyword>
<evidence type="ECO:0000259" key="6">
    <source>
        <dbReference type="Pfam" id="PF20684"/>
    </source>
</evidence>
<protein>
    <recommendedName>
        <fullName evidence="6">Rhodopsin domain-containing protein</fullName>
    </recommendedName>
</protein>
<dbReference type="PANTHER" id="PTHR33048">
    <property type="entry name" value="PTH11-LIKE INTEGRAL MEMBRANE PROTEIN (AFU_ORTHOLOGUE AFUA_5G11245)"/>
    <property type="match status" value="1"/>
</dbReference>
<dbReference type="Proteomes" id="UP000813423">
    <property type="component" value="Unassembled WGS sequence"/>
</dbReference>
<proteinExistence type="inferred from homology"/>
<reference evidence="7" key="1">
    <citation type="submission" date="2021-08" db="EMBL/GenBank/DDBJ databases">
        <title>Global Aspergillus fumigatus from environmental and clinical sources.</title>
        <authorList>
            <person name="Barber A."/>
            <person name="Sae-Ong T."/>
        </authorList>
    </citation>
    <scope>NUCLEOTIDE SEQUENCE</scope>
    <source>
        <strain evidence="7">NRZ-2016-071</strain>
    </source>
</reference>
<keyword evidence="4" id="KW-0472">Membrane</keyword>
<name>A0A229W6F8_ASPFM</name>
<dbReference type="PANTHER" id="PTHR33048:SF8">
    <property type="entry name" value="INTEGRAL MEMBRANE PROTEIN-RELATED"/>
    <property type="match status" value="1"/>
</dbReference>
<dbReference type="InterPro" id="IPR052337">
    <property type="entry name" value="SAT4-like"/>
</dbReference>
<gene>
    <name evidence="7" type="ORF">KXV57_001917</name>
</gene>
<comment type="subcellular location">
    <subcellularLocation>
        <location evidence="1">Membrane</location>
        <topology evidence="1">Multi-pass membrane protein</topology>
    </subcellularLocation>
</comment>
<evidence type="ECO:0000256" key="4">
    <source>
        <dbReference type="ARBA" id="ARBA00023136"/>
    </source>
</evidence>
<feature type="domain" description="Rhodopsin" evidence="6">
    <location>
        <begin position="39"/>
        <end position="274"/>
    </location>
</feature>
<dbReference type="GO" id="GO:0016020">
    <property type="term" value="C:membrane"/>
    <property type="evidence" value="ECO:0007669"/>
    <property type="project" value="UniProtKB-SubCell"/>
</dbReference>
<evidence type="ECO:0000313" key="8">
    <source>
        <dbReference type="Proteomes" id="UP000813423"/>
    </source>
</evidence>
<accession>A0A229W6F8</accession>
<sequence>MHLSWRAAQDAAFLVQSRVTEVRVAYSIPIPLELLMTGLRIWVKLRGPGSVGLSADDYLIVWATIVGAAVCVSGLIYGPPYGFGRHKAALSDEQIETFMMGNYIFSHFYNAAIASTKLAVLALYYRIFATLRFRIVVLTTAVFVILWLITMEILLGLQCRPISRFWDSDVPGECLNLIKFTYFTNITNLLTDIWIFSMPLPVIFKLQMSRNRKIALSFLFSIGLATCAISAARLSVVVAQGSSDFTWDGVPLGILSAWEPLGGIFCANLPVIYRAVVTMLWNLKRLAPGRPSRTSDPNSQPYLGAEQSHRAWAPIYHSSGAPMDYHLEASRTKAGSQVTELQPISRNVIQVDQYFEQQVHHEGEETPLRPIRMGNS</sequence>
<dbReference type="AlphaFoldDB" id="A0A229W6F8"/>
<evidence type="ECO:0000256" key="5">
    <source>
        <dbReference type="ARBA" id="ARBA00038359"/>
    </source>
</evidence>
<evidence type="ECO:0000256" key="1">
    <source>
        <dbReference type="ARBA" id="ARBA00004141"/>
    </source>
</evidence>
<evidence type="ECO:0000256" key="3">
    <source>
        <dbReference type="ARBA" id="ARBA00022989"/>
    </source>
</evidence>
<dbReference type="EMBL" id="JAIBSC010000014">
    <property type="protein sequence ID" value="KAH1909280.1"/>
    <property type="molecule type" value="Genomic_DNA"/>
</dbReference>
<comment type="similarity">
    <text evidence="5">Belongs to the SAT4 family.</text>
</comment>
<organism evidence="7 8">
    <name type="scientific">Aspergillus fumigatus</name>
    <name type="common">Neosartorya fumigata</name>
    <dbReference type="NCBI Taxonomy" id="746128"/>
    <lineage>
        <taxon>Eukaryota</taxon>
        <taxon>Fungi</taxon>
        <taxon>Dikarya</taxon>
        <taxon>Ascomycota</taxon>
        <taxon>Pezizomycotina</taxon>
        <taxon>Eurotiomycetes</taxon>
        <taxon>Eurotiomycetidae</taxon>
        <taxon>Eurotiales</taxon>
        <taxon>Aspergillaceae</taxon>
        <taxon>Aspergillus</taxon>
        <taxon>Aspergillus subgen. Fumigati</taxon>
    </lineage>
</organism>